<dbReference type="Proteomes" id="UP000186917">
    <property type="component" value="Unassembled WGS sequence"/>
</dbReference>
<dbReference type="Gene3D" id="3.40.140.20">
    <property type="match status" value="2"/>
</dbReference>
<dbReference type="InterPro" id="IPR016193">
    <property type="entry name" value="Cytidine_deaminase-like"/>
</dbReference>
<dbReference type="GO" id="GO:0005829">
    <property type="term" value="C:cytosol"/>
    <property type="evidence" value="ECO:0007669"/>
    <property type="project" value="TreeGrafter"/>
</dbReference>
<keyword evidence="6 8" id="KW-0378">Hydrolase</keyword>
<dbReference type="STRING" id="477680.SAMN05421788_101768"/>
<dbReference type="SMART" id="SM00798">
    <property type="entry name" value="AICARFT_IMPCHas"/>
    <property type="match status" value="1"/>
</dbReference>
<evidence type="ECO:0000259" key="9">
    <source>
        <dbReference type="PROSITE" id="PS51855"/>
    </source>
</evidence>
<evidence type="ECO:0000256" key="6">
    <source>
        <dbReference type="ARBA" id="ARBA00022801"/>
    </source>
</evidence>
<evidence type="ECO:0000256" key="4">
    <source>
        <dbReference type="ARBA" id="ARBA00022679"/>
    </source>
</evidence>
<dbReference type="PANTHER" id="PTHR11692:SF0">
    <property type="entry name" value="BIFUNCTIONAL PURINE BIOSYNTHESIS PROTEIN ATIC"/>
    <property type="match status" value="1"/>
</dbReference>
<dbReference type="NCBIfam" id="NF002049">
    <property type="entry name" value="PRK00881.1"/>
    <property type="match status" value="1"/>
</dbReference>
<keyword evidence="5 8" id="KW-0658">Purine biosynthesis</keyword>
<dbReference type="GO" id="GO:0003937">
    <property type="term" value="F:IMP cyclohydrolase activity"/>
    <property type="evidence" value="ECO:0007669"/>
    <property type="project" value="UniProtKB-UniRule"/>
</dbReference>
<dbReference type="FunFam" id="3.40.140.20:FF:000005">
    <property type="entry name" value="Bifunctional purine biosynthesis protein PurH"/>
    <property type="match status" value="1"/>
</dbReference>
<comment type="similarity">
    <text evidence="3 8">Belongs to the PurH family.</text>
</comment>
<evidence type="ECO:0000256" key="8">
    <source>
        <dbReference type="HAMAP-Rule" id="MF_00139"/>
    </source>
</evidence>
<dbReference type="AlphaFoldDB" id="A0A173MPP6"/>
<gene>
    <name evidence="8" type="primary">purH</name>
    <name evidence="10" type="ORF">SAMN05421788_101768</name>
</gene>
<dbReference type="PANTHER" id="PTHR11692">
    <property type="entry name" value="BIFUNCTIONAL PURINE BIOSYNTHESIS PROTEIN PURH"/>
    <property type="match status" value="1"/>
</dbReference>
<dbReference type="EC" id="3.5.4.10" evidence="8"/>
<keyword evidence="11" id="KW-1185">Reference proteome</keyword>
<dbReference type="GO" id="GO:0004643">
    <property type="term" value="F:phosphoribosylaminoimidazolecarboxamide formyltransferase activity"/>
    <property type="evidence" value="ECO:0007669"/>
    <property type="project" value="UniProtKB-UniRule"/>
</dbReference>
<dbReference type="EC" id="2.1.2.3" evidence="8"/>
<evidence type="ECO:0000313" key="10">
    <source>
        <dbReference type="EMBL" id="SIS71224.1"/>
    </source>
</evidence>
<evidence type="ECO:0000256" key="2">
    <source>
        <dbReference type="ARBA" id="ARBA00004954"/>
    </source>
</evidence>
<evidence type="ECO:0000313" key="11">
    <source>
        <dbReference type="Proteomes" id="UP000186917"/>
    </source>
</evidence>
<dbReference type="RefSeq" id="WP_076375807.1">
    <property type="nucleotide sequence ID" value="NZ_AP017422.1"/>
</dbReference>
<protein>
    <recommendedName>
        <fullName evidence="8">Bifunctional purine biosynthesis protein PurH</fullName>
    </recommendedName>
    <domain>
        <recommendedName>
            <fullName evidence="8">Phosphoribosylaminoimidazolecarboxamide formyltransferase</fullName>
            <ecNumber evidence="8">2.1.2.3</ecNumber>
        </recommendedName>
        <alternativeName>
            <fullName evidence="8">AICAR transformylase</fullName>
        </alternativeName>
    </domain>
    <domain>
        <recommendedName>
            <fullName evidence="8">IMP cyclohydrolase</fullName>
            <ecNumber evidence="8">3.5.4.10</ecNumber>
        </recommendedName>
        <alternativeName>
            <fullName evidence="8">ATIC</fullName>
        </alternativeName>
        <alternativeName>
            <fullName evidence="8">IMP synthase</fullName>
        </alternativeName>
        <alternativeName>
            <fullName evidence="8">Inosinicase</fullName>
        </alternativeName>
    </domain>
</protein>
<sequence length="507" mass="55762">MQKKIQSALISVFYKDGLEPVVKELHRLGITIYTTGGTQKFIEDLGIPCVAVESLTTYPSILGGRVKTLHPAVFGGILGRRYEEQDLAEMKQYNIPEIDLVIVDLYPFEETLRNTSEEKLIIEKIDIGGPSMIRAAAKNFKDLVVIAAKDDYASLEEKLRTQEGTTTIEQRKAFAAKAFEVVMNYDIAISNYFNPGATVHSNSANNGKQVLRYGENPHQQATFYGDLSQLFAQLNGKELSYNNLVDVDAAVQLIGEFPGSETVFAIIKHTNVCGVSSRKTVKEAWDAAHAGDTESAFGGVLVTNGTVDKATADAINEIFFEVLIAPAFTEDALAVLKSKKNRILLELKQNDKAKAKTQHKTLLNGVLAQDNDEGNYTEWKEVGGRSTSEAEKQDLEFANLICKHLKSNAIALVKNKQLVGKGCGQTSRIDSLRQAIEKSKQFQFDLNGAVLASDAFFPFNDCVQIAHEAGIAAFIQPGGSIRDKDSIEYTVTNNLAMVITGMRHFKH</sequence>
<reference evidence="11" key="1">
    <citation type="submission" date="2017-01" db="EMBL/GenBank/DDBJ databases">
        <authorList>
            <person name="Varghese N."/>
            <person name="Submissions S."/>
        </authorList>
    </citation>
    <scope>NUCLEOTIDE SEQUENCE [LARGE SCALE GENOMIC DNA]</scope>
    <source>
        <strain evidence="11">DSM 21054</strain>
    </source>
</reference>
<evidence type="ECO:0000256" key="1">
    <source>
        <dbReference type="ARBA" id="ARBA00004844"/>
    </source>
</evidence>
<evidence type="ECO:0000256" key="5">
    <source>
        <dbReference type="ARBA" id="ARBA00022755"/>
    </source>
</evidence>
<keyword evidence="4 8" id="KW-0808">Transferase</keyword>
<dbReference type="Pfam" id="PF02142">
    <property type="entry name" value="MGS"/>
    <property type="match status" value="1"/>
</dbReference>
<dbReference type="InterPro" id="IPR011607">
    <property type="entry name" value="MGS-like_dom"/>
</dbReference>
<comment type="pathway">
    <text evidence="1 8">Purine metabolism; IMP biosynthesis via de novo pathway; IMP from 5-formamido-1-(5-phospho-D-ribosyl)imidazole-4-carboxamide: step 1/1.</text>
</comment>
<comment type="catalytic activity">
    <reaction evidence="8">
        <text>(6R)-10-formyltetrahydrofolate + 5-amino-1-(5-phospho-beta-D-ribosyl)imidazole-4-carboxamide = 5-formamido-1-(5-phospho-D-ribosyl)imidazole-4-carboxamide + (6S)-5,6,7,8-tetrahydrofolate</text>
        <dbReference type="Rhea" id="RHEA:22192"/>
        <dbReference type="ChEBI" id="CHEBI:57453"/>
        <dbReference type="ChEBI" id="CHEBI:58467"/>
        <dbReference type="ChEBI" id="CHEBI:58475"/>
        <dbReference type="ChEBI" id="CHEBI:195366"/>
        <dbReference type="EC" id="2.1.2.3"/>
    </reaction>
</comment>
<name>A0A173MPP6_9BACT</name>
<dbReference type="GO" id="GO:0006189">
    <property type="term" value="P:'de novo' IMP biosynthetic process"/>
    <property type="evidence" value="ECO:0007669"/>
    <property type="project" value="UniProtKB-UniRule"/>
</dbReference>
<dbReference type="CDD" id="cd01421">
    <property type="entry name" value="IMPCH"/>
    <property type="match status" value="1"/>
</dbReference>
<dbReference type="SMART" id="SM00851">
    <property type="entry name" value="MGS"/>
    <property type="match status" value="1"/>
</dbReference>
<comment type="pathway">
    <text evidence="2 8">Purine metabolism; IMP biosynthesis via de novo pathway; 5-formamido-1-(5-phospho-D-ribosyl)imidazole-4-carboxamide from 5-amino-1-(5-phospho-D-ribosyl)imidazole-4-carboxamide (10-formyl THF route): step 1/1.</text>
</comment>
<dbReference type="HAMAP" id="MF_00139">
    <property type="entry name" value="PurH"/>
    <property type="match status" value="1"/>
</dbReference>
<dbReference type="InterPro" id="IPR002695">
    <property type="entry name" value="PurH-like"/>
</dbReference>
<dbReference type="InterPro" id="IPR024051">
    <property type="entry name" value="AICAR_Tfase_dup_dom_sf"/>
</dbReference>
<evidence type="ECO:0000256" key="3">
    <source>
        <dbReference type="ARBA" id="ARBA00007667"/>
    </source>
</evidence>
<dbReference type="Pfam" id="PF01808">
    <property type="entry name" value="AICARFT_IMPCHas"/>
    <property type="match status" value="1"/>
</dbReference>
<accession>A0A173MPP6</accession>
<dbReference type="EMBL" id="FTOR01000001">
    <property type="protein sequence ID" value="SIS71224.1"/>
    <property type="molecule type" value="Genomic_DNA"/>
</dbReference>
<comment type="catalytic activity">
    <reaction evidence="8">
        <text>IMP + H2O = 5-formamido-1-(5-phospho-D-ribosyl)imidazole-4-carboxamide</text>
        <dbReference type="Rhea" id="RHEA:18445"/>
        <dbReference type="ChEBI" id="CHEBI:15377"/>
        <dbReference type="ChEBI" id="CHEBI:58053"/>
        <dbReference type="ChEBI" id="CHEBI:58467"/>
        <dbReference type="EC" id="3.5.4.10"/>
    </reaction>
</comment>
<dbReference type="KEGG" id="fln:FLA_5376"/>
<dbReference type="InterPro" id="IPR036914">
    <property type="entry name" value="MGS-like_dom_sf"/>
</dbReference>
<evidence type="ECO:0000256" key="7">
    <source>
        <dbReference type="ARBA" id="ARBA00023268"/>
    </source>
</evidence>
<dbReference type="SUPFAM" id="SSF53927">
    <property type="entry name" value="Cytidine deaminase-like"/>
    <property type="match status" value="1"/>
</dbReference>
<dbReference type="UniPathway" id="UPA00074">
    <property type="reaction ID" value="UER00133"/>
</dbReference>
<dbReference type="Gene3D" id="3.40.50.1380">
    <property type="entry name" value="Methylglyoxal synthase-like domain"/>
    <property type="match status" value="1"/>
</dbReference>
<dbReference type="PIRSF" id="PIRSF000414">
    <property type="entry name" value="AICARFT_IMPCHas"/>
    <property type="match status" value="1"/>
</dbReference>
<feature type="domain" description="MGS-like" evidence="9">
    <location>
        <begin position="1"/>
        <end position="147"/>
    </location>
</feature>
<dbReference type="PROSITE" id="PS51855">
    <property type="entry name" value="MGS"/>
    <property type="match status" value="1"/>
</dbReference>
<proteinExistence type="inferred from homology"/>
<dbReference type="FunFam" id="3.40.50.1380:FF:000001">
    <property type="entry name" value="Bifunctional purine biosynthesis protein PurH"/>
    <property type="match status" value="1"/>
</dbReference>
<organism evidence="10 11">
    <name type="scientific">Filimonas lacunae</name>
    <dbReference type="NCBI Taxonomy" id="477680"/>
    <lineage>
        <taxon>Bacteria</taxon>
        <taxon>Pseudomonadati</taxon>
        <taxon>Bacteroidota</taxon>
        <taxon>Chitinophagia</taxon>
        <taxon>Chitinophagales</taxon>
        <taxon>Chitinophagaceae</taxon>
        <taxon>Filimonas</taxon>
    </lineage>
</organism>
<comment type="domain">
    <text evidence="8">The IMP cyclohydrolase activity resides in the N-terminal region.</text>
</comment>
<dbReference type="SUPFAM" id="SSF52335">
    <property type="entry name" value="Methylglyoxal synthase-like"/>
    <property type="match status" value="1"/>
</dbReference>
<keyword evidence="7 8" id="KW-0511">Multifunctional enzyme</keyword>